<keyword evidence="1" id="KW-0732">Signal</keyword>
<keyword evidence="3" id="KW-1185">Reference proteome</keyword>
<organism evidence="2 3">
    <name type="scientific">Bos mutus</name>
    <name type="common">wild yak</name>
    <dbReference type="NCBI Taxonomy" id="72004"/>
    <lineage>
        <taxon>Eukaryota</taxon>
        <taxon>Metazoa</taxon>
        <taxon>Chordata</taxon>
        <taxon>Craniata</taxon>
        <taxon>Vertebrata</taxon>
        <taxon>Euteleostomi</taxon>
        <taxon>Mammalia</taxon>
        <taxon>Eutheria</taxon>
        <taxon>Laurasiatheria</taxon>
        <taxon>Artiodactyla</taxon>
        <taxon>Ruminantia</taxon>
        <taxon>Pecora</taxon>
        <taxon>Bovidae</taxon>
        <taxon>Bovinae</taxon>
        <taxon>Bos</taxon>
    </lineage>
</organism>
<evidence type="ECO:0008006" key="4">
    <source>
        <dbReference type="Google" id="ProtNLM"/>
    </source>
</evidence>
<gene>
    <name evidence="2" type="ORF">E5288_WYG016242</name>
</gene>
<comment type="caution">
    <text evidence="2">The sequence shown here is derived from an EMBL/GenBank/DDBJ whole genome shotgun (WGS) entry which is preliminary data.</text>
</comment>
<protein>
    <recommendedName>
        <fullName evidence="4">Secreted protein</fullName>
    </recommendedName>
</protein>
<feature type="chain" id="PRO_5025451847" description="Secreted protein" evidence="1">
    <location>
        <begin position="18"/>
        <end position="77"/>
    </location>
</feature>
<evidence type="ECO:0000313" key="3">
    <source>
        <dbReference type="Proteomes" id="UP000322234"/>
    </source>
</evidence>
<reference evidence="2" key="1">
    <citation type="submission" date="2019-10" db="EMBL/GenBank/DDBJ databases">
        <title>The sequence and de novo assembly of the wild yak genome.</title>
        <authorList>
            <person name="Liu Y."/>
        </authorList>
    </citation>
    <scope>NUCLEOTIDE SEQUENCE [LARGE SCALE GENOMIC DNA]</scope>
    <source>
        <strain evidence="2">WY2019</strain>
    </source>
</reference>
<dbReference type="AlphaFoldDB" id="A0A6B0RLN4"/>
<name>A0A6B0RLN4_9CETA</name>
<dbReference type="EMBL" id="VBQZ03000064">
    <property type="protein sequence ID" value="MXQ90715.1"/>
    <property type="molecule type" value="Genomic_DNA"/>
</dbReference>
<feature type="signal peptide" evidence="1">
    <location>
        <begin position="1"/>
        <end position="17"/>
    </location>
</feature>
<evidence type="ECO:0000256" key="1">
    <source>
        <dbReference type="SAM" id="SignalP"/>
    </source>
</evidence>
<proteinExistence type="predicted"/>
<sequence length="77" mass="8861">MVFMCFAVGLRSHLSTALDCHSINRVIYLTVPLDLLRMTSTESRGTAPCLVPENDFRKHTCFRAEEQTRAAWIRYRG</sequence>
<accession>A0A6B0RLN4</accession>
<evidence type="ECO:0000313" key="2">
    <source>
        <dbReference type="EMBL" id="MXQ90715.1"/>
    </source>
</evidence>
<dbReference type="Proteomes" id="UP000322234">
    <property type="component" value="Unassembled WGS sequence"/>
</dbReference>